<dbReference type="Proteomes" id="UP001487740">
    <property type="component" value="Unassembled WGS sequence"/>
</dbReference>
<feature type="transmembrane region" description="Helical" evidence="1">
    <location>
        <begin position="160"/>
        <end position="178"/>
    </location>
</feature>
<keyword evidence="1" id="KW-0472">Membrane</keyword>
<feature type="transmembrane region" description="Helical" evidence="1">
    <location>
        <begin position="19"/>
        <end position="41"/>
    </location>
</feature>
<proteinExistence type="predicted"/>
<feature type="transmembrane region" description="Helical" evidence="1">
    <location>
        <begin position="133"/>
        <end position="154"/>
    </location>
</feature>
<organism evidence="2 3">
    <name type="scientific">Scylla paramamosain</name>
    <name type="common">Mud crab</name>
    <dbReference type="NCBI Taxonomy" id="85552"/>
    <lineage>
        <taxon>Eukaryota</taxon>
        <taxon>Metazoa</taxon>
        <taxon>Ecdysozoa</taxon>
        <taxon>Arthropoda</taxon>
        <taxon>Crustacea</taxon>
        <taxon>Multicrustacea</taxon>
        <taxon>Malacostraca</taxon>
        <taxon>Eumalacostraca</taxon>
        <taxon>Eucarida</taxon>
        <taxon>Decapoda</taxon>
        <taxon>Pleocyemata</taxon>
        <taxon>Brachyura</taxon>
        <taxon>Eubrachyura</taxon>
        <taxon>Portunoidea</taxon>
        <taxon>Portunidae</taxon>
        <taxon>Portuninae</taxon>
        <taxon>Scylla</taxon>
    </lineage>
</organism>
<dbReference type="EMBL" id="JARAKH010000005">
    <property type="protein sequence ID" value="KAK8404090.1"/>
    <property type="molecule type" value="Genomic_DNA"/>
</dbReference>
<dbReference type="AlphaFoldDB" id="A0AAW0UWK2"/>
<name>A0AAW0UWK2_SCYPA</name>
<dbReference type="Gene3D" id="1.20.1070.10">
    <property type="entry name" value="Rhodopsin 7-helix transmembrane proteins"/>
    <property type="match status" value="1"/>
</dbReference>
<protein>
    <recommendedName>
        <fullName evidence="4">G-protein coupled receptors family 1 profile domain-containing protein</fullName>
    </recommendedName>
</protein>
<feature type="transmembrane region" description="Helical" evidence="1">
    <location>
        <begin position="53"/>
        <end position="76"/>
    </location>
</feature>
<keyword evidence="1" id="KW-1133">Transmembrane helix</keyword>
<sequence length="325" mass="36229">MTNCSTIFKQFTDSATQFFLHYAVASCFLGLLCNAVVLWCVVGCPRTRPSVKVLLCALFSTTLLMCLLRLSLYAYFLLWCDDNSIHLFYNLLSIIGVILTVMELLYIFVIAFLRTMAVWSTQRHQVKLRTSMALVVGVALYVIAIGGVAVAVSSFHVEDIFISEIVIRIILVLQIFPASGSHPRLLLLYDIRDSLSSQVIRNKRRLAATQDTAATGKVMDQATRALLAVFISNLLFIVPHMTNFSAFRNVHVDSIPDSLTQFISYCFAVCFLGLLCALCLREAYVYGGSRKWVHLGEFSGPQGEGLEEGLRGRQKIGWKGNTTTL</sequence>
<reference evidence="2 3" key="1">
    <citation type="submission" date="2023-03" db="EMBL/GenBank/DDBJ databases">
        <title>High-quality genome of Scylla paramamosain provides insights in environmental adaptation.</title>
        <authorList>
            <person name="Zhang L."/>
        </authorList>
    </citation>
    <scope>NUCLEOTIDE SEQUENCE [LARGE SCALE GENOMIC DNA]</scope>
    <source>
        <strain evidence="2">LZ_2023a</strain>
        <tissue evidence="2">Muscle</tissue>
    </source>
</reference>
<gene>
    <name evidence="2" type="ORF">O3P69_000265</name>
</gene>
<evidence type="ECO:0008006" key="4">
    <source>
        <dbReference type="Google" id="ProtNLM"/>
    </source>
</evidence>
<evidence type="ECO:0000256" key="1">
    <source>
        <dbReference type="SAM" id="Phobius"/>
    </source>
</evidence>
<feature type="transmembrane region" description="Helical" evidence="1">
    <location>
        <begin position="262"/>
        <end position="280"/>
    </location>
</feature>
<keyword evidence="1" id="KW-0812">Transmembrane</keyword>
<feature type="transmembrane region" description="Helical" evidence="1">
    <location>
        <begin position="88"/>
        <end position="113"/>
    </location>
</feature>
<accession>A0AAW0UWK2</accession>
<feature type="transmembrane region" description="Helical" evidence="1">
    <location>
        <begin position="225"/>
        <end position="242"/>
    </location>
</feature>
<comment type="caution">
    <text evidence="2">The sequence shown here is derived from an EMBL/GenBank/DDBJ whole genome shotgun (WGS) entry which is preliminary data.</text>
</comment>
<evidence type="ECO:0000313" key="2">
    <source>
        <dbReference type="EMBL" id="KAK8404090.1"/>
    </source>
</evidence>
<evidence type="ECO:0000313" key="3">
    <source>
        <dbReference type="Proteomes" id="UP001487740"/>
    </source>
</evidence>
<keyword evidence="3" id="KW-1185">Reference proteome</keyword>
<dbReference type="SUPFAM" id="SSF81321">
    <property type="entry name" value="Family A G protein-coupled receptor-like"/>
    <property type="match status" value="1"/>
</dbReference>